<protein>
    <recommendedName>
        <fullName evidence="4">DUF2254 domain-containing protein</fullName>
    </recommendedName>
</protein>
<evidence type="ECO:0008006" key="4">
    <source>
        <dbReference type="Google" id="ProtNLM"/>
    </source>
</evidence>
<organism evidence="2 3">
    <name type="scientific">Alienimonas chondri</name>
    <dbReference type="NCBI Taxonomy" id="2681879"/>
    <lineage>
        <taxon>Bacteria</taxon>
        <taxon>Pseudomonadati</taxon>
        <taxon>Planctomycetota</taxon>
        <taxon>Planctomycetia</taxon>
        <taxon>Planctomycetales</taxon>
        <taxon>Planctomycetaceae</taxon>
        <taxon>Alienimonas</taxon>
    </lineage>
</organism>
<accession>A0ABX1VCY3</accession>
<evidence type="ECO:0000256" key="1">
    <source>
        <dbReference type="SAM" id="Phobius"/>
    </source>
</evidence>
<dbReference type="EMBL" id="WTPX01000041">
    <property type="protein sequence ID" value="NNJ25564.1"/>
    <property type="molecule type" value="Genomic_DNA"/>
</dbReference>
<keyword evidence="1" id="KW-0812">Transmembrane</keyword>
<keyword evidence="1" id="KW-1133">Transmembrane helix</keyword>
<comment type="caution">
    <text evidence="2">The sequence shown here is derived from an EMBL/GenBank/DDBJ whole genome shotgun (WGS) entry which is preliminary data.</text>
</comment>
<dbReference type="Pfam" id="PF10011">
    <property type="entry name" value="DUF2254"/>
    <property type="match status" value="1"/>
</dbReference>
<name>A0ABX1VCY3_9PLAN</name>
<evidence type="ECO:0000313" key="3">
    <source>
        <dbReference type="Proteomes" id="UP000609651"/>
    </source>
</evidence>
<dbReference type="Proteomes" id="UP000609651">
    <property type="component" value="Unassembled WGS sequence"/>
</dbReference>
<keyword evidence="1" id="KW-0472">Membrane</keyword>
<dbReference type="InterPro" id="IPR018723">
    <property type="entry name" value="DUF2254_membrane"/>
</dbReference>
<proteinExistence type="predicted"/>
<gene>
    <name evidence="2" type="ORF">LzC2_16360</name>
</gene>
<feature type="transmembrane region" description="Helical" evidence="1">
    <location>
        <begin position="138"/>
        <end position="158"/>
    </location>
</feature>
<keyword evidence="3" id="KW-1185">Reference proteome</keyword>
<sequence>MTRLIHLWDRFRGSFWFIPGLMMVAAALLAFVLPWTDSRMGDSVAQKSAWLATTVSAGQTTVSTIAGASVTVTGVVFSITMVTLSLTSSQFGPRLIRTFMEDSVTQVTLGAFVGTSVYCLLVLRLIRGLEAGAVVPHVSVLAAVVLAIFDLCILVYFVHHTARAVQPSHIVRDVANSLDESVDRLFPEKIGTAEADVDESHRGAGGRLQGEPYVVKAPKNGYLQGINEQALMDWAIDADVTIELLHRPGDFVSELLPIAHVRPRPTGEDAEADCDRTIQEAVVIGRDRTPRQDVRCTISELAEIAVRALSPGINDPYTATYCVDALGVGLARMAMRDRPSPRRYDDSDALRLLARPVTFEEAMGEAFDPIRQYCGGSLLVNLCLLRSLGRIAACLSAQDDADIVYRQAEMVVRGAEAALPEARDRRRIRLGLTAVREALKAYPAPDDVSFEHAA</sequence>
<feature type="transmembrane region" description="Helical" evidence="1">
    <location>
        <begin position="15"/>
        <end position="35"/>
    </location>
</feature>
<evidence type="ECO:0000313" key="2">
    <source>
        <dbReference type="EMBL" id="NNJ25564.1"/>
    </source>
</evidence>
<reference evidence="2 3" key="1">
    <citation type="journal article" date="2020" name="Syst. Appl. Microbiol.">
        <title>Alienimonas chondri sp. nov., a novel planctomycete isolated from the biofilm of the red alga Chondrus crispus.</title>
        <authorList>
            <person name="Vitorino I."/>
            <person name="Albuquerque L."/>
            <person name="Wiegand S."/>
            <person name="Kallscheuer N."/>
            <person name="da Costa M.S."/>
            <person name="Lobo-da-Cunha A."/>
            <person name="Jogler C."/>
            <person name="Lage O.M."/>
        </authorList>
    </citation>
    <scope>NUCLEOTIDE SEQUENCE [LARGE SCALE GENOMIC DNA]</scope>
    <source>
        <strain evidence="2 3">LzC2</strain>
    </source>
</reference>
<feature type="transmembrane region" description="Helical" evidence="1">
    <location>
        <begin position="65"/>
        <end position="86"/>
    </location>
</feature>
<feature type="transmembrane region" description="Helical" evidence="1">
    <location>
        <begin position="107"/>
        <end position="126"/>
    </location>
</feature>
<dbReference type="RefSeq" id="WP_171185718.1">
    <property type="nucleotide sequence ID" value="NZ_WTPX01000041.1"/>
</dbReference>